<dbReference type="PANTHER" id="PTHR11359:SF0">
    <property type="entry name" value="AMP DEAMINASE"/>
    <property type="match status" value="1"/>
</dbReference>
<dbReference type="GO" id="GO:0032264">
    <property type="term" value="P:IMP salvage"/>
    <property type="evidence" value="ECO:0007669"/>
    <property type="project" value="InterPro"/>
</dbReference>
<evidence type="ECO:0000313" key="2">
    <source>
        <dbReference type="EMBL" id="NDV30901.1"/>
    </source>
</evidence>
<dbReference type="Pfam" id="PF19326">
    <property type="entry name" value="AMP_deaminase"/>
    <property type="match status" value="1"/>
</dbReference>
<dbReference type="GO" id="GO:0046033">
    <property type="term" value="P:AMP metabolic process"/>
    <property type="evidence" value="ECO:0007669"/>
    <property type="project" value="TreeGrafter"/>
</dbReference>
<dbReference type="InterPro" id="IPR006329">
    <property type="entry name" value="AMPD"/>
</dbReference>
<dbReference type="SUPFAM" id="SSF51556">
    <property type="entry name" value="Metallo-dependent hydrolases"/>
    <property type="match status" value="1"/>
</dbReference>
<dbReference type="AlphaFoldDB" id="A0A6B2L1V5"/>
<dbReference type="PANTHER" id="PTHR11359">
    <property type="entry name" value="AMP DEAMINASE"/>
    <property type="match status" value="1"/>
</dbReference>
<dbReference type="InterPro" id="IPR032466">
    <property type="entry name" value="Metal_Hydrolase"/>
</dbReference>
<evidence type="ECO:0000256" key="1">
    <source>
        <dbReference type="ARBA" id="ARBA00006676"/>
    </source>
</evidence>
<sequence length="508" mass="59462">MKCRKKYIFSKDSIPKSNSKHKLKCIDGVFFVYDTQMINSKVYLSEDPLIKIETRSKFLNNYHFISKLADNEEVRKFCSLRLEILEKLFHFFELVNGKYEQITYKTKEETDSKKSRNSVSMYDIEKCDNYLILKYALNKGDLINYMEKEKEKLIQEDSTFQESGSLNLNYFISKYFNFTDQYPHFSKLLNKSFNVKPSDHNQLFECVVDINGTSPNEWETLASFIKNNGLANQDKIRLIINLPPLYHEHKHNKLVQNFEELLINFFEPLFKATESPESYPILVELISQISGFSTILEDKPGSMEDIPPKSWSTDNNPGFLYYLYYIWANVRSLNALRVTKGLSPFLFKPVSSGRNRDYDHLYSTFLVSDCVFLSRPTISKSPVMQFLFYLTRVGLITSLMYSNHLAHRHFKNPFQVMFKRGLRVSLASHSPTIFHISKDALGEEYSIVTHMWKFGIVDNNEMCKNSIINSGFIIPGGIKSVPEIRQRYRKVTHEKELDPFINPHYKPK</sequence>
<accession>A0A6B2L1V5</accession>
<protein>
    <submittedName>
        <fullName evidence="2">Uncharacterized protein</fullName>
    </submittedName>
</protein>
<dbReference type="GO" id="GO:0005829">
    <property type="term" value="C:cytosol"/>
    <property type="evidence" value="ECO:0007669"/>
    <property type="project" value="TreeGrafter"/>
</dbReference>
<organism evidence="2">
    <name type="scientific">Arcella intermedia</name>
    <dbReference type="NCBI Taxonomy" id="1963864"/>
    <lineage>
        <taxon>Eukaryota</taxon>
        <taxon>Amoebozoa</taxon>
        <taxon>Tubulinea</taxon>
        <taxon>Elardia</taxon>
        <taxon>Arcellinida</taxon>
        <taxon>Sphaerothecina</taxon>
        <taxon>Arcellidae</taxon>
        <taxon>Arcella</taxon>
    </lineage>
</organism>
<comment type="similarity">
    <text evidence="1">Belongs to the metallo-dependent hydrolases superfamily. Adenosine and AMP deaminases family.</text>
</comment>
<dbReference type="GO" id="GO:0003876">
    <property type="term" value="F:AMP deaminase activity"/>
    <property type="evidence" value="ECO:0007669"/>
    <property type="project" value="InterPro"/>
</dbReference>
<reference evidence="2" key="1">
    <citation type="journal article" date="2020" name="J. Eukaryot. Microbiol.">
        <title>De novo Sequencing, Assembly and Annotation of the Transcriptome for the Free-Living Testate Amoeba Arcella intermedia.</title>
        <authorList>
            <person name="Ribeiro G.M."/>
            <person name="Porfirio-Sousa A.L."/>
            <person name="Maurer-Alcala X.X."/>
            <person name="Katz L.A."/>
            <person name="Lahr D.J.G."/>
        </authorList>
    </citation>
    <scope>NUCLEOTIDE SEQUENCE</scope>
</reference>
<dbReference type="Gene3D" id="3.20.20.140">
    <property type="entry name" value="Metal-dependent hydrolases"/>
    <property type="match status" value="2"/>
</dbReference>
<name>A0A6B2L1V5_9EUKA</name>
<proteinExistence type="inferred from homology"/>
<dbReference type="EMBL" id="GIBP01001932">
    <property type="protein sequence ID" value="NDV30901.1"/>
    <property type="molecule type" value="Transcribed_RNA"/>
</dbReference>